<accession>A0ABN2ITQ0</accession>
<dbReference type="EMBL" id="BAAANY010000037">
    <property type="protein sequence ID" value="GAA1711606.1"/>
    <property type="molecule type" value="Genomic_DNA"/>
</dbReference>
<protein>
    <submittedName>
        <fullName evidence="1">DUF3046 domain-containing protein</fullName>
    </submittedName>
</protein>
<dbReference type="Pfam" id="PF11248">
    <property type="entry name" value="DUF3046"/>
    <property type="match status" value="1"/>
</dbReference>
<organism evidence="1 2">
    <name type="scientific">Fodinicola feengrottensis</name>
    <dbReference type="NCBI Taxonomy" id="435914"/>
    <lineage>
        <taxon>Bacteria</taxon>
        <taxon>Bacillati</taxon>
        <taxon>Actinomycetota</taxon>
        <taxon>Actinomycetes</taxon>
        <taxon>Mycobacteriales</taxon>
        <taxon>Fodinicola</taxon>
    </lineage>
</organism>
<dbReference type="Proteomes" id="UP001500618">
    <property type="component" value="Unassembled WGS sequence"/>
</dbReference>
<dbReference type="RefSeq" id="WP_344314517.1">
    <property type="nucleotide sequence ID" value="NZ_BAAANY010000037.1"/>
</dbReference>
<gene>
    <name evidence="1" type="ORF">GCM10009765_71010</name>
</gene>
<sequence length="64" mass="7246">MRLSEFWERMELQFGAGYATSVAADQVIPQLGGRTIQQALADGEDTKWVWRAVCQAFDIPAKMR</sequence>
<proteinExistence type="predicted"/>
<name>A0ABN2ITQ0_9ACTN</name>
<evidence type="ECO:0000313" key="1">
    <source>
        <dbReference type="EMBL" id="GAA1711606.1"/>
    </source>
</evidence>
<dbReference type="InterPro" id="IPR021408">
    <property type="entry name" value="DUF3046"/>
</dbReference>
<reference evidence="1 2" key="1">
    <citation type="journal article" date="2019" name="Int. J. Syst. Evol. Microbiol.">
        <title>The Global Catalogue of Microorganisms (GCM) 10K type strain sequencing project: providing services to taxonomists for standard genome sequencing and annotation.</title>
        <authorList>
            <consortium name="The Broad Institute Genomics Platform"/>
            <consortium name="The Broad Institute Genome Sequencing Center for Infectious Disease"/>
            <person name="Wu L."/>
            <person name="Ma J."/>
        </authorList>
    </citation>
    <scope>NUCLEOTIDE SEQUENCE [LARGE SCALE GENOMIC DNA]</scope>
    <source>
        <strain evidence="1 2">JCM 14718</strain>
    </source>
</reference>
<keyword evidence="2" id="KW-1185">Reference proteome</keyword>
<comment type="caution">
    <text evidence="1">The sequence shown here is derived from an EMBL/GenBank/DDBJ whole genome shotgun (WGS) entry which is preliminary data.</text>
</comment>
<evidence type="ECO:0000313" key="2">
    <source>
        <dbReference type="Proteomes" id="UP001500618"/>
    </source>
</evidence>